<dbReference type="SUPFAM" id="SSF52058">
    <property type="entry name" value="L domain-like"/>
    <property type="match status" value="5"/>
</dbReference>
<gene>
    <name evidence="3" type="ORF">DSTB1V02_LOCUS984</name>
</gene>
<dbReference type="OrthoDB" id="676979at2759"/>
<sequence length="1199" mass="130588">MLLIAADALKEAGIHPATHSLPSTPAKMQGCGAVLPCLPFLPCLLLLLFSSGTAGQSLCPDLEAIAPCSCHSNGIVDCSRANSSDEIFSAFNDVVWPSTTLSEFRLMQNEAVTDLPAGTFGNVTFQEIRIQNGSLATVDPSALLPSKGRLLRLSIESGRLTAFPFDVLPRLALLRALSLAGNSLTSVPAVASPSLEDLDEAIPIPGLTSNAVLNLWSNNITGLPEDTFLPILEDLEGNGFILLARNPIQCDTWFVLNPNYTKYLQKLWGSNCDLCPDSDVISPCTCTYDELYSEVTMDCSQANSSEIFWAFNDFPEIFNLFTNYGGQRKFSMQSNWVVDDLPKGVFGNVSFDTIYISDTTLASVDPSAVLSSKDRLEQLTIFQSSLKDFPFQILSQMSNLKTLSLAYTALKSVPAFASSVLEYLRIWNNQINTLDPGWSLPNLKMLDISYNPITKLPPGLVKNMKNLTLFDASGCQLGSIFPNGSLEFDSGSLYAVYLQQNNITGLESLAITGLNGDTQVNLMGNNITQLTEDSFRPMLQNLSQGANGQILLWGLEFISPCACSSDGIAGEVIMDCSQANSSEIFSAFNDVPAVSAILMNYEGKRQFFMQNNWIVNDLPEGVFGNVSFDNIYIQNTNLVTVDPTALLSSKDRLDQLTISQSRLVDFPFNVLPQMSRLRTLDLAYNALASVPAIGSSVLENLRLWNNQINTLESGWSLPNLKILDISYNPISELPPGLFENMTNLTNVDASHCNLGPILSNGSLSFQSEVLTEVDLQQNNIVRLEPGAIAGLTGDTWVYLSDNNITDLTEDSFLPILEAISEGGDGQLILQGNPIQCDPWLVLHPDSAKFMHRLQGIDCGSCSNPNANSSCSCIFDDISGEVTVDCSQASSGEEIFLAFNNYIWLSTLLANYGGQRRFLMTENRAVEELAAGVFGNVTFDHIFIWDTNLVTVDSSAVLSSKDRLEQLTIANSLLGDFPFQILPLMIQLRGLQLDSNLLKSVPALKSQSLQNLSLSFNQIETLESGWSMPNLEILNLSYNPISQFPSRLVDGMVKLNLFSASGCNVGPTLSSGSLSFHSNALQLVSLGGNNIARLEAGAITGLGVDTTFLLHENDIKVLTEDSFEPIFETLSLGNGKILLLGNPIQCDTGMSWLLLHPNAAMILKNVTDNLECAKGTSLLDLLLLRFLNNVLPFQWVNSVA</sequence>
<reference evidence="3" key="1">
    <citation type="submission" date="2020-11" db="EMBL/GenBank/DDBJ databases">
        <authorList>
            <person name="Tran Van P."/>
        </authorList>
    </citation>
    <scope>NUCLEOTIDE SEQUENCE</scope>
</reference>
<dbReference type="InterPro" id="IPR001611">
    <property type="entry name" value="Leu-rich_rpt"/>
</dbReference>
<dbReference type="InterPro" id="IPR003591">
    <property type="entry name" value="Leu-rich_rpt_typical-subtyp"/>
</dbReference>
<dbReference type="SMART" id="SM00369">
    <property type="entry name" value="LRR_TYP"/>
    <property type="match status" value="12"/>
</dbReference>
<proteinExistence type="predicted"/>
<accession>A0A7R9A2M5</accession>
<dbReference type="Pfam" id="PF13855">
    <property type="entry name" value="LRR_8"/>
    <property type="match status" value="3"/>
</dbReference>
<evidence type="ECO:0000313" key="4">
    <source>
        <dbReference type="Proteomes" id="UP000677054"/>
    </source>
</evidence>
<dbReference type="EMBL" id="CAJPEV010000081">
    <property type="protein sequence ID" value="CAG0880252.1"/>
    <property type="molecule type" value="Genomic_DNA"/>
</dbReference>
<protein>
    <submittedName>
        <fullName evidence="3">Uncharacterized protein</fullName>
    </submittedName>
</protein>
<evidence type="ECO:0000256" key="2">
    <source>
        <dbReference type="ARBA" id="ARBA00022737"/>
    </source>
</evidence>
<evidence type="ECO:0000313" key="3">
    <source>
        <dbReference type="EMBL" id="CAD7240982.1"/>
    </source>
</evidence>
<dbReference type="EMBL" id="LR899598">
    <property type="protein sequence ID" value="CAD7240982.1"/>
    <property type="molecule type" value="Genomic_DNA"/>
</dbReference>
<dbReference type="InterPro" id="IPR032675">
    <property type="entry name" value="LRR_dom_sf"/>
</dbReference>
<dbReference type="AlphaFoldDB" id="A0A7R9A2M5"/>
<dbReference type="Proteomes" id="UP000677054">
    <property type="component" value="Unassembled WGS sequence"/>
</dbReference>
<dbReference type="PANTHER" id="PTHR24366">
    <property type="entry name" value="IG(IMMUNOGLOBULIN) AND LRR(LEUCINE RICH REPEAT) DOMAINS"/>
    <property type="match status" value="1"/>
</dbReference>
<name>A0A7R9A2M5_9CRUS</name>
<dbReference type="PANTHER" id="PTHR24366:SF96">
    <property type="entry name" value="LEUCINE RICH REPEAT CONTAINING 53"/>
    <property type="match status" value="1"/>
</dbReference>
<dbReference type="PROSITE" id="PS51450">
    <property type="entry name" value="LRR"/>
    <property type="match status" value="3"/>
</dbReference>
<keyword evidence="2" id="KW-0677">Repeat</keyword>
<keyword evidence="1" id="KW-0433">Leucine-rich repeat</keyword>
<dbReference type="SMART" id="SM00364">
    <property type="entry name" value="LRR_BAC"/>
    <property type="match status" value="7"/>
</dbReference>
<organism evidence="3">
    <name type="scientific">Darwinula stevensoni</name>
    <dbReference type="NCBI Taxonomy" id="69355"/>
    <lineage>
        <taxon>Eukaryota</taxon>
        <taxon>Metazoa</taxon>
        <taxon>Ecdysozoa</taxon>
        <taxon>Arthropoda</taxon>
        <taxon>Crustacea</taxon>
        <taxon>Oligostraca</taxon>
        <taxon>Ostracoda</taxon>
        <taxon>Podocopa</taxon>
        <taxon>Podocopida</taxon>
        <taxon>Darwinulocopina</taxon>
        <taxon>Darwinuloidea</taxon>
        <taxon>Darwinulidae</taxon>
        <taxon>Darwinula</taxon>
    </lineage>
</organism>
<evidence type="ECO:0000256" key="1">
    <source>
        <dbReference type="ARBA" id="ARBA00022614"/>
    </source>
</evidence>
<dbReference type="Gene3D" id="3.80.10.10">
    <property type="entry name" value="Ribonuclease Inhibitor"/>
    <property type="match status" value="6"/>
</dbReference>
<keyword evidence="4" id="KW-1185">Reference proteome</keyword>